<dbReference type="Pfam" id="PF07287">
    <property type="entry name" value="AtuA"/>
    <property type="match status" value="2"/>
</dbReference>
<dbReference type="InterPro" id="IPR010839">
    <property type="entry name" value="AtuA_N"/>
</dbReference>
<gene>
    <name evidence="2" type="ORF">KILIM_096_00140</name>
</gene>
<reference evidence="2 3" key="1">
    <citation type="submission" date="2012-08" db="EMBL/GenBank/DDBJ databases">
        <title>Whole genome shotgun sequence of Kineosphaera limosa NBRC 100340.</title>
        <authorList>
            <person name="Yoshida I."/>
            <person name="Isaki S."/>
            <person name="Hosoyama A."/>
            <person name="Tsuchikane K."/>
            <person name="Katsumata H."/>
            <person name="Ando Y."/>
            <person name="Ohji S."/>
            <person name="Hamada M."/>
            <person name="Tamura T."/>
            <person name="Yamazoe A."/>
            <person name="Yamazaki S."/>
            <person name="Fujita N."/>
        </authorList>
    </citation>
    <scope>NUCLEOTIDE SEQUENCE [LARGE SCALE GENOMIC DNA]</scope>
    <source>
        <strain evidence="2 3">NBRC 100340</strain>
    </source>
</reference>
<evidence type="ECO:0000313" key="2">
    <source>
        <dbReference type="EMBL" id="GAB98049.1"/>
    </source>
</evidence>
<dbReference type="EMBL" id="BAHD01000096">
    <property type="protein sequence ID" value="GAB98049.1"/>
    <property type="molecule type" value="Genomic_DNA"/>
</dbReference>
<sequence>MTPTAQPGEAGSRELRILSPTAILGYGFPESSFRAGLDRRPHLIAVDAGSVDPGPYYLGAGVSFTDRAAVKRDLRLILVAGRELDIPVVIGTAGGAGARPHVAWTESIIREVAAEEGLTFRLAVIHADLPPGMLRQALATGDLRPLPPGPEATAADVQESRHIVAQMGVEPFVRALEAGAQVVLAGRAYDPAVFAAEPIRRGYDAGLALHLGKILECAAIAATPGSGGDCMLGVLRDDHFLLEPLNPDRACTVTSVAAHSLYEKTNPYLLPGPGGLLDLTETRFLPESERAVRVEGSRFVPAAEHTVKLEGARRVGFRTVSIAGARDPAFIASLDDILAAVETRVRDNFASVPAGEYRLLFHVYGKNAVMGPLEPHPVPGHEIGIVIEAVADTQELADTICGFARSTMLHHGYPGRISTAGNLAFPYSPSDFKAGAVYQFSLYHLLRVDDPDALFDVQLVQISEDAQ</sequence>
<dbReference type="STRING" id="1184609.KILIM_096_00140"/>
<organism evidence="2 3">
    <name type="scientific">Kineosphaera limosa NBRC 100340</name>
    <dbReference type="NCBI Taxonomy" id="1184609"/>
    <lineage>
        <taxon>Bacteria</taxon>
        <taxon>Bacillati</taxon>
        <taxon>Actinomycetota</taxon>
        <taxon>Actinomycetes</taxon>
        <taxon>Micrococcales</taxon>
        <taxon>Dermatophilaceae</taxon>
        <taxon>Kineosphaera</taxon>
    </lineage>
</organism>
<evidence type="ECO:0000259" key="1">
    <source>
        <dbReference type="Pfam" id="PF07287"/>
    </source>
</evidence>
<feature type="domain" description="Acyclic terpene utilisation N-terminal" evidence="1">
    <location>
        <begin position="107"/>
        <end position="220"/>
    </location>
</feature>
<dbReference type="AlphaFoldDB" id="K6XGS9"/>
<protein>
    <recommendedName>
        <fullName evidence="1">Acyclic terpene utilisation N-terminal domain-containing protein</fullName>
    </recommendedName>
</protein>
<proteinExistence type="predicted"/>
<dbReference type="Proteomes" id="UP000008366">
    <property type="component" value="Unassembled WGS sequence"/>
</dbReference>
<name>K6XGS9_9MICO</name>
<comment type="caution">
    <text evidence="2">The sequence shown here is derived from an EMBL/GenBank/DDBJ whole genome shotgun (WGS) entry which is preliminary data.</text>
</comment>
<feature type="domain" description="Acyclic terpene utilisation N-terminal" evidence="1">
    <location>
        <begin position="250"/>
        <end position="415"/>
    </location>
</feature>
<dbReference type="RefSeq" id="WP_006594581.1">
    <property type="nucleotide sequence ID" value="NZ_BAHD01000096.1"/>
</dbReference>
<keyword evidence="3" id="KW-1185">Reference proteome</keyword>
<accession>K6XGS9</accession>
<dbReference type="OrthoDB" id="3756063at2"/>
<dbReference type="eggNOG" id="COG1574">
    <property type="taxonomic scope" value="Bacteria"/>
</dbReference>
<evidence type="ECO:0000313" key="3">
    <source>
        <dbReference type="Proteomes" id="UP000008366"/>
    </source>
</evidence>